<dbReference type="VEuPathDB" id="FungiDB:PNEJI1_000805"/>
<name>L0PFY2_PNEJI</name>
<dbReference type="Pfam" id="PF00271">
    <property type="entry name" value="Helicase_C"/>
    <property type="match status" value="1"/>
</dbReference>
<dbReference type="AlphaFoldDB" id="L0PFY2"/>
<dbReference type="EMBL" id="CAKM01000256">
    <property type="protein sequence ID" value="CCJ30545.1"/>
    <property type="molecule type" value="Genomic_DNA"/>
</dbReference>
<dbReference type="SMART" id="SM00490">
    <property type="entry name" value="HELICc"/>
    <property type="match status" value="1"/>
</dbReference>
<evidence type="ECO:0000256" key="4">
    <source>
        <dbReference type="ARBA" id="ARBA00022806"/>
    </source>
</evidence>
<gene>
    <name evidence="12" type="ORF">PNEJI1_000805</name>
</gene>
<sequence>MAKTSRIPSSVDISFTLRKVFGKPDFRGCQKEAIECALRGEDIFIIAPTGMGKSLCYQLPAIVVDHGVTIVVSPLLALMNNQVDILCAKNLPAATLNSTTSIENRKRILEDLACGHPQVRLLYVTPELLSTENFRNKLLNVYQHGELHRFVIDEAHCVSEWGHDFRKDYKLLSFLRKKYPKIPIMALTATATEKVRLDIAKILGLPAPPTLKVFIEPFSRKNLHFEVRFKSDGKDHYEDFRKFILSVYARKKKRLFLENKNFIDQNGGNYDIPVSICGIIYAKKRGTCEEVAERLKNDGINAQSYHAGLSSTMRDKTMKLWYEGKIDIIVATIAFGMGVDKEDVRFVVHWDMSKSMEAYYQEAGRAGRDNKTSRCILYYSREDRDKTRYILHQEKEQKKRKRESEGNDLSNINSFEMLVKYCENVTKCRHLFLVEYFSETISENSNNQYCIKSCDICKNPEKVKINKISELTEESSFDQFQSLPSTPERYPEDNVLGILNTCKRNSRYDRINSESDEEIPIDLASSQFKKSNIVDEVLHKKKENEYRAWLFGKKIPSNNFIISENKENHKVINEFEFESEVYKELLSKLTCALSTKIDIHIRITFYKHIKSSLSETINDDSSNYKSDMWNALNASYLTKTEKIQVVDMVAIDIEATTFLKSCTTNFYHNVAVHKLRDAKLCTLGKFSPTNEVWQALISAVKNIN</sequence>
<evidence type="ECO:0000259" key="10">
    <source>
        <dbReference type="PROSITE" id="PS51192"/>
    </source>
</evidence>
<dbReference type="GO" id="GO:0043138">
    <property type="term" value="F:3'-5' DNA helicase activity"/>
    <property type="evidence" value="ECO:0007669"/>
    <property type="project" value="UniProtKB-EC"/>
</dbReference>
<feature type="domain" description="Helicase C-terminal" evidence="11">
    <location>
        <begin position="269"/>
        <end position="410"/>
    </location>
</feature>
<dbReference type="GO" id="GO:0003677">
    <property type="term" value="F:DNA binding"/>
    <property type="evidence" value="ECO:0007669"/>
    <property type="project" value="UniProtKB-KW"/>
</dbReference>
<evidence type="ECO:0000256" key="6">
    <source>
        <dbReference type="ARBA" id="ARBA00023125"/>
    </source>
</evidence>
<comment type="catalytic activity">
    <reaction evidence="9">
        <text>ATP + H2O = ADP + phosphate + H(+)</text>
        <dbReference type="Rhea" id="RHEA:13065"/>
        <dbReference type="ChEBI" id="CHEBI:15377"/>
        <dbReference type="ChEBI" id="CHEBI:15378"/>
        <dbReference type="ChEBI" id="CHEBI:30616"/>
        <dbReference type="ChEBI" id="CHEBI:43474"/>
        <dbReference type="ChEBI" id="CHEBI:456216"/>
    </reaction>
</comment>
<dbReference type="Pfam" id="PF16124">
    <property type="entry name" value="RecQ_Zn_bind"/>
    <property type="match status" value="1"/>
</dbReference>
<evidence type="ECO:0000256" key="5">
    <source>
        <dbReference type="ARBA" id="ARBA00022840"/>
    </source>
</evidence>
<dbReference type="InterPro" id="IPR032284">
    <property type="entry name" value="RecQ_Zn-bd"/>
</dbReference>
<dbReference type="InterPro" id="IPR002464">
    <property type="entry name" value="DNA/RNA_helicase_DEAH_CS"/>
</dbReference>
<evidence type="ECO:0000256" key="9">
    <source>
        <dbReference type="RuleBase" id="RU364117"/>
    </source>
</evidence>
<dbReference type="SUPFAM" id="SSF52540">
    <property type="entry name" value="P-loop containing nucleoside triphosphate hydrolases"/>
    <property type="match status" value="1"/>
</dbReference>
<comment type="caution">
    <text evidence="12">The sequence shown here is derived from an EMBL/GenBank/DDBJ whole genome shotgun (WGS) entry which is preliminary data.</text>
</comment>
<dbReference type="Gene3D" id="3.40.50.300">
    <property type="entry name" value="P-loop containing nucleotide triphosphate hydrolases"/>
    <property type="match status" value="2"/>
</dbReference>
<protein>
    <recommendedName>
        <fullName evidence="9">ATP-dependent DNA helicase</fullName>
        <ecNumber evidence="9">5.6.2.4</ecNumber>
    </recommendedName>
</protein>
<dbReference type="NCBIfam" id="TIGR00614">
    <property type="entry name" value="recQ_fam"/>
    <property type="match status" value="1"/>
</dbReference>
<evidence type="ECO:0000256" key="1">
    <source>
        <dbReference type="ARBA" id="ARBA00005446"/>
    </source>
</evidence>
<organism evidence="13">
    <name type="scientific">Pneumocystis jirovecii</name>
    <name type="common">Human pneumocystis pneumonia agent</name>
    <dbReference type="NCBI Taxonomy" id="42068"/>
    <lineage>
        <taxon>Eukaryota</taxon>
        <taxon>Fungi</taxon>
        <taxon>Dikarya</taxon>
        <taxon>Ascomycota</taxon>
        <taxon>Taphrinomycotina</taxon>
        <taxon>Pneumocystomycetes</taxon>
        <taxon>Pneumocystaceae</taxon>
        <taxon>Pneumocystis</taxon>
    </lineage>
</organism>
<dbReference type="PROSITE" id="PS51192">
    <property type="entry name" value="HELICASE_ATP_BIND_1"/>
    <property type="match status" value="1"/>
</dbReference>
<dbReference type="GO" id="GO:0000724">
    <property type="term" value="P:double-strand break repair via homologous recombination"/>
    <property type="evidence" value="ECO:0007669"/>
    <property type="project" value="TreeGrafter"/>
</dbReference>
<keyword evidence="6" id="KW-0238">DNA-binding</keyword>
<keyword evidence="2 9" id="KW-0547">Nucleotide-binding</keyword>
<keyword evidence="5 9" id="KW-0067">ATP-binding</keyword>
<comment type="catalytic activity">
    <reaction evidence="8 9">
        <text>Couples ATP hydrolysis with the unwinding of duplex DNA by translocating in the 3'-5' direction.</text>
        <dbReference type="EC" id="5.6.2.4"/>
    </reaction>
</comment>
<evidence type="ECO:0000256" key="8">
    <source>
        <dbReference type="ARBA" id="ARBA00034617"/>
    </source>
</evidence>
<evidence type="ECO:0000256" key="7">
    <source>
        <dbReference type="ARBA" id="ARBA00023242"/>
    </source>
</evidence>
<evidence type="ECO:0000313" key="12">
    <source>
        <dbReference type="EMBL" id="CCJ30545.1"/>
    </source>
</evidence>
<dbReference type="InterPro" id="IPR014001">
    <property type="entry name" value="Helicase_ATP-bd"/>
</dbReference>
<keyword evidence="7 9" id="KW-0539">Nucleus</keyword>
<dbReference type="InterPro" id="IPR001650">
    <property type="entry name" value="Helicase_C-like"/>
</dbReference>
<dbReference type="GO" id="GO:0005694">
    <property type="term" value="C:chromosome"/>
    <property type="evidence" value="ECO:0007669"/>
    <property type="project" value="TreeGrafter"/>
</dbReference>
<dbReference type="GO" id="GO:0009378">
    <property type="term" value="F:four-way junction helicase activity"/>
    <property type="evidence" value="ECO:0007669"/>
    <property type="project" value="TreeGrafter"/>
</dbReference>
<keyword evidence="4 9" id="KW-0347">Helicase</keyword>
<dbReference type="CDD" id="cd17920">
    <property type="entry name" value="DEXHc_RecQ"/>
    <property type="match status" value="1"/>
</dbReference>
<dbReference type="EC" id="5.6.2.4" evidence="9"/>
<evidence type="ECO:0000259" key="11">
    <source>
        <dbReference type="PROSITE" id="PS51194"/>
    </source>
</evidence>
<proteinExistence type="inferred from homology"/>
<dbReference type="Pfam" id="PF00270">
    <property type="entry name" value="DEAD"/>
    <property type="match status" value="1"/>
</dbReference>
<dbReference type="FunFam" id="3.40.50.300:FF:001389">
    <property type="entry name" value="ATP-dependent DNA helicase RecQ"/>
    <property type="match status" value="1"/>
</dbReference>
<dbReference type="InterPro" id="IPR004589">
    <property type="entry name" value="DNA_helicase_ATP-dep_RecQ"/>
</dbReference>
<comment type="similarity">
    <text evidence="1 9">Belongs to the helicase family. RecQ subfamily.</text>
</comment>
<comment type="subcellular location">
    <subcellularLocation>
        <location evidence="9">Nucleus</location>
    </subcellularLocation>
</comment>
<feature type="domain" description="Helicase ATP-binding" evidence="10">
    <location>
        <begin position="34"/>
        <end position="209"/>
    </location>
</feature>
<dbReference type="STRING" id="1209962.L0PFY2"/>
<dbReference type="GO" id="GO:0005737">
    <property type="term" value="C:cytoplasm"/>
    <property type="evidence" value="ECO:0007669"/>
    <property type="project" value="TreeGrafter"/>
</dbReference>
<accession>L0PFY2</accession>
<evidence type="ECO:0000256" key="2">
    <source>
        <dbReference type="ARBA" id="ARBA00022741"/>
    </source>
</evidence>
<dbReference type="GO" id="GO:0005634">
    <property type="term" value="C:nucleus"/>
    <property type="evidence" value="ECO:0007669"/>
    <property type="project" value="UniProtKB-SubCell"/>
</dbReference>
<dbReference type="PROSITE" id="PS51194">
    <property type="entry name" value="HELICASE_CTER"/>
    <property type="match status" value="1"/>
</dbReference>
<dbReference type="GO" id="GO:0016887">
    <property type="term" value="F:ATP hydrolysis activity"/>
    <property type="evidence" value="ECO:0007669"/>
    <property type="project" value="RHEA"/>
</dbReference>
<evidence type="ECO:0000313" key="13">
    <source>
        <dbReference type="Proteomes" id="UP000010422"/>
    </source>
</evidence>
<dbReference type="PROSITE" id="PS00690">
    <property type="entry name" value="DEAH_ATP_HELICASE"/>
    <property type="match status" value="1"/>
</dbReference>
<dbReference type="PANTHER" id="PTHR13710">
    <property type="entry name" value="DNA HELICASE RECQ FAMILY MEMBER"/>
    <property type="match status" value="1"/>
</dbReference>
<dbReference type="PANTHER" id="PTHR13710:SF152">
    <property type="entry name" value="ATP-DEPENDENT DNA HELICASE Q5"/>
    <property type="match status" value="1"/>
</dbReference>
<dbReference type="InterPro" id="IPR011545">
    <property type="entry name" value="DEAD/DEAH_box_helicase_dom"/>
</dbReference>
<dbReference type="Proteomes" id="UP000010422">
    <property type="component" value="Unassembled WGS sequence"/>
</dbReference>
<dbReference type="GO" id="GO:0005524">
    <property type="term" value="F:ATP binding"/>
    <property type="evidence" value="ECO:0007669"/>
    <property type="project" value="UniProtKB-KW"/>
</dbReference>
<keyword evidence="3 9" id="KW-0378">Hydrolase</keyword>
<dbReference type="InParanoid" id="L0PFY2"/>
<dbReference type="InterPro" id="IPR027417">
    <property type="entry name" value="P-loop_NTPase"/>
</dbReference>
<reference evidence="12 13" key="1">
    <citation type="journal article" date="2012" name="MBio">
        <title>De novo assembly of the Pneumocystis jirovecii genome from a single bronchoalveolar lavage fluid specimen from a patient.</title>
        <authorList>
            <person name="Cisse O.H."/>
            <person name="Pagni M."/>
            <person name="Hauser P.M."/>
        </authorList>
    </citation>
    <scope>NUCLEOTIDE SEQUENCE [LARGE SCALE GENOMIC DNA]</scope>
    <source>
        <strain evidence="12 13">SE8</strain>
    </source>
</reference>
<evidence type="ECO:0000256" key="3">
    <source>
        <dbReference type="ARBA" id="ARBA00022801"/>
    </source>
</evidence>
<dbReference type="SMART" id="SM00487">
    <property type="entry name" value="DEXDc"/>
    <property type="match status" value="1"/>
</dbReference>